<evidence type="ECO:0000256" key="1">
    <source>
        <dbReference type="ARBA" id="ARBA00023284"/>
    </source>
</evidence>
<evidence type="ECO:0000313" key="4">
    <source>
        <dbReference type="Proteomes" id="UP000001916"/>
    </source>
</evidence>
<dbReference type="SUPFAM" id="SSF52833">
    <property type="entry name" value="Thioredoxin-like"/>
    <property type="match status" value="1"/>
</dbReference>
<evidence type="ECO:0000313" key="3">
    <source>
        <dbReference type="EMBL" id="ADH62354.1"/>
    </source>
</evidence>
<keyword evidence="1" id="KW-0676">Redox-active center</keyword>
<dbReference type="InterPro" id="IPR000866">
    <property type="entry name" value="AhpC/TSA"/>
</dbReference>
<dbReference type="OrthoDB" id="9812811at2"/>
<dbReference type="Pfam" id="PF00578">
    <property type="entry name" value="AhpC-TSA"/>
    <property type="match status" value="1"/>
</dbReference>
<dbReference type="Proteomes" id="UP000001916">
    <property type="component" value="Chromosome"/>
</dbReference>
<dbReference type="RefSeq" id="WP_013156960.1">
    <property type="nucleotide sequence ID" value="NC_014212.1"/>
</dbReference>
<proteinExistence type="predicted"/>
<dbReference type="InterPro" id="IPR050455">
    <property type="entry name" value="Tpx_Peroxidase_subfamily"/>
</dbReference>
<name>D7BI80_ALLS1</name>
<keyword evidence="4" id="KW-1185">Reference proteome</keyword>
<dbReference type="GO" id="GO:0016491">
    <property type="term" value="F:oxidoreductase activity"/>
    <property type="evidence" value="ECO:0007669"/>
    <property type="project" value="InterPro"/>
</dbReference>
<dbReference type="PANTHER" id="PTHR43110:SF1">
    <property type="entry name" value="THIOL PEROXIDASE"/>
    <property type="match status" value="1"/>
</dbReference>
<gene>
    <name evidence="3" type="ordered locus">Mesil_0414</name>
</gene>
<dbReference type="InterPro" id="IPR013766">
    <property type="entry name" value="Thioredoxin_domain"/>
</dbReference>
<dbReference type="Gene3D" id="3.40.30.10">
    <property type="entry name" value="Glutaredoxin"/>
    <property type="match status" value="1"/>
</dbReference>
<sequence>MSQRFAELSERFMALEPQLPQGPEREALSVLFAMAQEAWRQQGQTSPSEGGLEWLRNLYKSAPKMEAAAVNPGLPVGSPAPDFSLPNAQGEHIRLSDFRGRPVVLVFYPLDWSPGCSQQLDLYQSELAEFERRGAQILGISVDSIYSHGAWAAVRRIAFPLLSDFHPKGEVARRYQVFRENDGFSERALYVVDGSGMIRYAHVSPYLHHVPPIEELFAALDALRR</sequence>
<dbReference type="CDD" id="cd03018">
    <property type="entry name" value="PRX_AhpE_like"/>
    <property type="match status" value="1"/>
</dbReference>
<evidence type="ECO:0000259" key="2">
    <source>
        <dbReference type="PROSITE" id="PS51352"/>
    </source>
</evidence>
<dbReference type="EMBL" id="CP002042">
    <property type="protein sequence ID" value="ADH62354.1"/>
    <property type="molecule type" value="Genomic_DNA"/>
</dbReference>
<dbReference type="AlphaFoldDB" id="D7BI80"/>
<protein>
    <submittedName>
        <fullName evidence="3">Alkyl hydroperoxide reductase/ Thiol specific antioxidant/ Mal allergen</fullName>
    </submittedName>
</protein>
<dbReference type="KEGG" id="msv:Mesil_0414"/>
<dbReference type="eggNOG" id="COG1225">
    <property type="taxonomic scope" value="Bacteria"/>
</dbReference>
<reference evidence="3 4" key="1">
    <citation type="journal article" date="2010" name="Stand. Genomic Sci.">
        <title>Complete genome sequence of Meiothermus silvanus type strain (VI-R2).</title>
        <authorList>
            <person name="Sikorski J."/>
            <person name="Tindall B.J."/>
            <person name="Lowry S."/>
            <person name="Lucas S."/>
            <person name="Nolan M."/>
            <person name="Copeland A."/>
            <person name="Glavina Del Rio T."/>
            <person name="Tice H."/>
            <person name="Cheng J.F."/>
            <person name="Han C."/>
            <person name="Pitluck S."/>
            <person name="Liolios K."/>
            <person name="Ivanova N."/>
            <person name="Mavromatis K."/>
            <person name="Mikhailova N."/>
            <person name="Pati A."/>
            <person name="Goodwin L."/>
            <person name="Chen A."/>
            <person name="Palaniappan K."/>
            <person name="Land M."/>
            <person name="Hauser L."/>
            <person name="Chang Y.J."/>
            <person name="Jeffries C.D."/>
            <person name="Rohde M."/>
            <person name="Goker M."/>
            <person name="Woyke T."/>
            <person name="Bristow J."/>
            <person name="Eisen J.A."/>
            <person name="Markowitz V."/>
            <person name="Hugenholtz P."/>
            <person name="Kyrpides N.C."/>
            <person name="Klenk H.P."/>
            <person name="Lapidus A."/>
        </authorList>
    </citation>
    <scope>NUCLEOTIDE SEQUENCE [LARGE SCALE GENOMIC DNA]</scope>
    <source>
        <strain evidence="4">ATCC 700542 / DSM 9946 / VI-R2</strain>
    </source>
</reference>
<accession>D7BI80</accession>
<dbReference type="GO" id="GO:0016209">
    <property type="term" value="F:antioxidant activity"/>
    <property type="evidence" value="ECO:0007669"/>
    <property type="project" value="InterPro"/>
</dbReference>
<feature type="domain" description="Thioredoxin" evidence="2">
    <location>
        <begin position="74"/>
        <end position="225"/>
    </location>
</feature>
<dbReference type="PROSITE" id="PS51352">
    <property type="entry name" value="THIOREDOXIN_2"/>
    <property type="match status" value="1"/>
</dbReference>
<dbReference type="PANTHER" id="PTHR43110">
    <property type="entry name" value="THIOL PEROXIDASE"/>
    <property type="match status" value="1"/>
</dbReference>
<dbReference type="InterPro" id="IPR036249">
    <property type="entry name" value="Thioredoxin-like_sf"/>
</dbReference>
<dbReference type="HOGENOM" id="CLU_1228721_0_0_0"/>
<organism evidence="3 4">
    <name type="scientific">Allomeiothermus silvanus (strain ATCC 700542 / DSM 9946 / NBRC 106475 / NCIMB 13440 / VI-R2)</name>
    <name type="common">Thermus silvanus</name>
    <dbReference type="NCBI Taxonomy" id="526227"/>
    <lineage>
        <taxon>Bacteria</taxon>
        <taxon>Thermotogati</taxon>
        <taxon>Deinococcota</taxon>
        <taxon>Deinococci</taxon>
        <taxon>Thermales</taxon>
        <taxon>Thermaceae</taxon>
        <taxon>Allomeiothermus</taxon>
    </lineage>
</organism>
<dbReference type="STRING" id="526227.Mesil_0414"/>